<dbReference type="Proteomes" id="UP000000491">
    <property type="component" value="Chromosome"/>
</dbReference>
<sequence>MTIKSLNKPREMSLDKKRPFDSKQATEKHAPRGKLIALVGCDGSGKSSLTSDLIGVLQKYRPVRRYYLGLGSGDLGRKIGKIPLVGSWIESRLKQKAKATRTKGEKIPGALTALVVYAFSLIRFFHYLQMRYALNAGITVITDRYPQAEIAGQCDGPGLSAAKAGNRFVAWLVQSEARLYRRMASFHPDLILRLDVDAETAHARKPDHDIEAMRIKAAVMKQLTFGGAHMEIINATQSYEAVWDTIIHFIQPYMNDDLSDNKNSRPLQF</sequence>
<dbReference type="GO" id="GO:0004798">
    <property type="term" value="F:dTMP kinase activity"/>
    <property type="evidence" value="ECO:0007669"/>
    <property type="project" value="TreeGrafter"/>
</dbReference>
<evidence type="ECO:0000313" key="5">
    <source>
        <dbReference type="EMBL" id="AEI37923.1"/>
    </source>
</evidence>
<keyword evidence="4" id="KW-0472">Membrane</keyword>
<dbReference type="GO" id="GO:0006233">
    <property type="term" value="P:dTDP biosynthetic process"/>
    <property type="evidence" value="ECO:0007669"/>
    <property type="project" value="TreeGrafter"/>
</dbReference>
<feature type="region of interest" description="Disordered" evidence="3">
    <location>
        <begin position="1"/>
        <end position="28"/>
    </location>
</feature>
<dbReference type="GO" id="GO:0006227">
    <property type="term" value="P:dUDP biosynthetic process"/>
    <property type="evidence" value="ECO:0007669"/>
    <property type="project" value="TreeGrafter"/>
</dbReference>
<dbReference type="KEGG" id="zmp:Zymop_1027"/>
<dbReference type="EMBL" id="CP002865">
    <property type="protein sequence ID" value="AEI37923.1"/>
    <property type="molecule type" value="Genomic_DNA"/>
</dbReference>
<name>F8ET19_ZYMMT</name>
<reference evidence="5 6" key="1">
    <citation type="journal article" date="2011" name="J. Bacteriol.">
        <title>Genome sequence of the ethanol-producing Zymomonas mobilis subsp. pomaceae lectotype strain ATCC 29192.</title>
        <authorList>
            <person name="Kouvelis V.N."/>
            <person name="Davenport K.W."/>
            <person name="Brettin T.S."/>
            <person name="Bruce D."/>
            <person name="Detter C."/>
            <person name="Han C.S."/>
            <person name="Nolan M."/>
            <person name="Tapia R."/>
            <person name="Damoulaki A."/>
            <person name="Kyrpides N.C."/>
            <person name="Typas M.A."/>
            <person name="Pappas K.M."/>
        </authorList>
    </citation>
    <scope>NUCLEOTIDE SEQUENCE [LARGE SCALE GENOMIC DNA]</scope>
    <source>
        <strain evidence="6">ATCC 29192 / DSM 22645 / JCM 10191 / CCUG 17912 / NBRC 13757 / NCIMB 11200 / NRRL B-4491 / Barker I</strain>
    </source>
</reference>
<keyword evidence="1" id="KW-0547">Nucleotide-binding</keyword>
<dbReference type="GO" id="GO:0005524">
    <property type="term" value="F:ATP binding"/>
    <property type="evidence" value="ECO:0007669"/>
    <property type="project" value="UniProtKB-KW"/>
</dbReference>
<protein>
    <recommendedName>
        <fullName evidence="7">Thymidylate kinase</fullName>
    </recommendedName>
</protein>
<accession>F8ET19</accession>
<keyword evidence="4" id="KW-1133">Transmembrane helix</keyword>
<evidence type="ECO:0000256" key="3">
    <source>
        <dbReference type="SAM" id="MobiDB-lite"/>
    </source>
</evidence>
<dbReference type="PATRIC" id="fig|579138.3.peg.1089"/>
<evidence type="ECO:0000256" key="1">
    <source>
        <dbReference type="ARBA" id="ARBA00022741"/>
    </source>
</evidence>
<feature type="compositionally biased region" description="Basic and acidic residues" evidence="3">
    <location>
        <begin position="8"/>
        <end position="28"/>
    </location>
</feature>
<dbReference type="PANTHER" id="PTHR10344">
    <property type="entry name" value="THYMIDYLATE KINASE"/>
    <property type="match status" value="1"/>
</dbReference>
<dbReference type="HOGENOM" id="CLU_102178_0_0_5"/>
<dbReference type="GO" id="GO:0006235">
    <property type="term" value="P:dTTP biosynthetic process"/>
    <property type="evidence" value="ECO:0007669"/>
    <property type="project" value="TreeGrafter"/>
</dbReference>
<dbReference type="eggNOG" id="COG0125">
    <property type="taxonomic scope" value="Bacteria"/>
</dbReference>
<keyword evidence="4" id="KW-0812">Transmembrane</keyword>
<dbReference type="STRING" id="579138.Zymop_1027"/>
<proteinExistence type="predicted"/>
<gene>
    <name evidence="5" type="ordered locus">Zymop_1027</name>
</gene>
<dbReference type="PANTHER" id="PTHR10344:SF4">
    <property type="entry name" value="UMP-CMP KINASE 2, MITOCHONDRIAL"/>
    <property type="match status" value="1"/>
</dbReference>
<evidence type="ECO:0000256" key="2">
    <source>
        <dbReference type="ARBA" id="ARBA00022840"/>
    </source>
</evidence>
<dbReference type="AlphaFoldDB" id="F8ET19"/>
<evidence type="ECO:0000313" key="6">
    <source>
        <dbReference type="Proteomes" id="UP000000491"/>
    </source>
</evidence>
<keyword evidence="2" id="KW-0067">ATP-binding</keyword>
<dbReference type="GO" id="GO:0005829">
    <property type="term" value="C:cytosol"/>
    <property type="evidence" value="ECO:0007669"/>
    <property type="project" value="TreeGrafter"/>
</dbReference>
<feature type="transmembrane region" description="Helical" evidence="4">
    <location>
        <begin position="107"/>
        <end position="128"/>
    </location>
</feature>
<evidence type="ECO:0008006" key="7">
    <source>
        <dbReference type="Google" id="ProtNLM"/>
    </source>
</evidence>
<evidence type="ECO:0000256" key="4">
    <source>
        <dbReference type="SAM" id="Phobius"/>
    </source>
</evidence>
<dbReference type="Gene3D" id="3.40.50.300">
    <property type="entry name" value="P-loop containing nucleotide triphosphate hydrolases"/>
    <property type="match status" value="1"/>
</dbReference>
<organism evidence="5 6">
    <name type="scientific">Zymomonas mobilis subsp. pomaceae (strain ATCC 29192 / DSM 22645 / JCM 10191 / CCUG 17912 / NBRC 13757 / NCIMB 11200 / NRRL B-4491 / Barker I)</name>
    <dbReference type="NCBI Taxonomy" id="579138"/>
    <lineage>
        <taxon>Bacteria</taxon>
        <taxon>Pseudomonadati</taxon>
        <taxon>Pseudomonadota</taxon>
        <taxon>Alphaproteobacteria</taxon>
        <taxon>Sphingomonadales</taxon>
        <taxon>Zymomonadaceae</taxon>
        <taxon>Zymomonas</taxon>
    </lineage>
</organism>
<dbReference type="InterPro" id="IPR027417">
    <property type="entry name" value="P-loop_NTPase"/>
</dbReference>
<dbReference type="SUPFAM" id="SSF52540">
    <property type="entry name" value="P-loop containing nucleoside triphosphate hydrolases"/>
    <property type="match status" value="1"/>
</dbReference>